<feature type="transmembrane region" description="Helical" evidence="1">
    <location>
        <begin position="47"/>
        <end position="68"/>
    </location>
</feature>
<keyword evidence="1" id="KW-0812">Transmembrane</keyword>
<evidence type="ECO:0000256" key="1">
    <source>
        <dbReference type="SAM" id="Phobius"/>
    </source>
</evidence>
<name>A0A081BKH8_9LACO</name>
<keyword evidence="3" id="KW-1185">Reference proteome</keyword>
<proteinExistence type="predicted"/>
<dbReference type="EMBL" id="BBJM01000037">
    <property type="protein sequence ID" value="GAK48546.1"/>
    <property type="molecule type" value="Genomic_DNA"/>
</dbReference>
<gene>
    <name evidence="2" type="ORF">LOSG293_370040</name>
</gene>
<organism evidence="2 3">
    <name type="scientific">Secundilactobacillus oryzae JCM 18671</name>
    <dbReference type="NCBI Taxonomy" id="1291743"/>
    <lineage>
        <taxon>Bacteria</taxon>
        <taxon>Bacillati</taxon>
        <taxon>Bacillota</taxon>
        <taxon>Bacilli</taxon>
        <taxon>Lactobacillales</taxon>
        <taxon>Lactobacillaceae</taxon>
        <taxon>Secundilactobacillus</taxon>
    </lineage>
</organism>
<evidence type="ECO:0000313" key="3">
    <source>
        <dbReference type="Proteomes" id="UP000028700"/>
    </source>
</evidence>
<dbReference type="OrthoDB" id="3237741at2"/>
<dbReference type="RefSeq" id="WP_034529279.1">
    <property type="nucleotide sequence ID" value="NZ_BBAZ01000056.1"/>
</dbReference>
<accession>A0A081BKH8</accession>
<dbReference type="Proteomes" id="UP000028700">
    <property type="component" value="Unassembled WGS sequence"/>
</dbReference>
<protein>
    <submittedName>
        <fullName evidence="2">Uncharacterized protein</fullName>
    </submittedName>
</protein>
<comment type="caution">
    <text evidence="2">The sequence shown here is derived from an EMBL/GenBank/DDBJ whole genome shotgun (WGS) entry which is preliminary data.</text>
</comment>
<sequence>MINFIWLIALILSLSWGIIAIYLLAAFNVQILSWTIGYIVMSGTNDLVLMPSLVVAIICIVVFMICLFKNQLLKLIAAK</sequence>
<keyword evidence="1" id="KW-1133">Transmembrane helix</keyword>
<dbReference type="AlphaFoldDB" id="A0A081BKH8"/>
<evidence type="ECO:0000313" key="2">
    <source>
        <dbReference type="EMBL" id="GAK48546.1"/>
    </source>
</evidence>
<reference evidence="2" key="1">
    <citation type="journal article" date="2014" name="Genome Announc.">
        <title>Draft Genome Sequence of Lactobacillus oryzae Strain SG293T.</title>
        <authorList>
            <person name="Tanizawa Y."/>
            <person name="Fujisawa T."/>
            <person name="Mochizuki T."/>
            <person name="Kaminuma E."/>
            <person name="Nakamura Y."/>
            <person name="Tohno M."/>
        </authorList>
    </citation>
    <scope>NUCLEOTIDE SEQUENCE [LARGE SCALE GENOMIC DNA]</scope>
    <source>
        <strain evidence="2">SG293</strain>
    </source>
</reference>
<feature type="transmembrane region" description="Helical" evidence="1">
    <location>
        <begin position="7"/>
        <end position="27"/>
    </location>
</feature>
<keyword evidence="1" id="KW-0472">Membrane</keyword>